<dbReference type="EMBL" id="CAAALY010075667">
    <property type="protein sequence ID" value="VEL25693.1"/>
    <property type="molecule type" value="Genomic_DNA"/>
</dbReference>
<keyword evidence="2" id="KW-0472">Membrane</keyword>
<keyword evidence="4" id="KW-1185">Reference proteome</keyword>
<sequence length="502" mass="56088">MFSLSLPKPGAQVSQGASQQTPEASRILRRSSFHDSESMSSCPYGWQQQKRGSYPASTGSSHQSLKVLYSPKSEVMSRQSSQVHPVIRRGSVSHGMIYELYRASISSSEAIRRVSVVQDSLTRAISPVHIFPRWIRLQRIRNHLIVCILVLSLLYIVLQLYFLIANIACIDSHLFSLVLCSLIFLYILISQLILFYYRFFCLIGSTEIMMLYTNFILTTFLMISCLFMAFSEFISPIFRQLFLCPKHNVSSGLLENNPTNSGVRVLSAENDSKITDEKVNELVNTSTCIWMSKQDLGNEINRLIHQEANLTSQVLKPMTSHLQHFLMVGNVLSCPYTISIAFISLLFINLTLPFISIFLLHLVHSKLAHIVNEFHTDPRVNSTAESRDRSSEKTVTKAPWRRKRCSKSLNALRMSINQNMYSPLIDLSANSASIAAVEDAANSTVAKTLPAVEAAGLSESENNMNLIANSGVSNKDGALAIFDHIFKSEGASYDNNVGGVTR</sequence>
<protein>
    <submittedName>
        <fullName evidence="3">Uncharacterized protein</fullName>
    </submittedName>
</protein>
<keyword evidence="2" id="KW-1133">Transmembrane helix</keyword>
<feature type="compositionally biased region" description="Polar residues" evidence="1">
    <location>
        <begin position="12"/>
        <end position="23"/>
    </location>
</feature>
<keyword evidence="2" id="KW-0812">Transmembrane</keyword>
<evidence type="ECO:0000313" key="3">
    <source>
        <dbReference type="EMBL" id="VEL25693.1"/>
    </source>
</evidence>
<evidence type="ECO:0000256" key="2">
    <source>
        <dbReference type="SAM" id="Phobius"/>
    </source>
</evidence>
<feature type="region of interest" description="Disordered" evidence="1">
    <location>
        <begin position="1"/>
        <end position="61"/>
    </location>
</feature>
<evidence type="ECO:0000313" key="4">
    <source>
        <dbReference type="Proteomes" id="UP000784294"/>
    </source>
</evidence>
<feature type="transmembrane region" description="Helical" evidence="2">
    <location>
        <begin position="174"/>
        <end position="197"/>
    </location>
</feature>
<feature type="transmembrane region" description="Helical" evidence="2">
    <location>
        <begin position="336"/>
        <end position="360"/>
    </location>
</feature>
<evidence type="ECO:0000256" key="1">
    <source>
        <dbReference type="SAM" id="MobiDB-lite"/>
    </source>
</evidence>
<reference evidence="3" key="1">
    <citation type="submission" date="2018-11" db="EMBL/GenBank/DDBJ databases">
        <authorList>
            <consortium name="Pathogen Informatics"/>
        </authorList>
    </citation>
    <scope>NUCLEOTIDE SEQUENCE</scope>
</reference>
<feature type="transmembrane region" description="Helical" evidence="2">
    <location>
        <begin position="209"/>
        <end position="230"/>
    </location>
</feature>
<name>A0A3S5AQ80_9PLAT</name>
<gene>
    <name evidence="3" type="ORF">PXEA_LOCUS19133</name>
</gene>
<accession>A0A3S5AQ80</accession>
<feature type="compositionally biased region" description="Polar residues" evidence="1">
    <location>
        <begin position="38"/>
        <end position="61"/>
    </location>
</feature>
<dbReference type="AlphaFoldDB" id="A0A3S5AQ80"/>
<organism evidence="3 4">
    <name type="scientific">Protopolystoma xenopodis</name>
    <dbReference type="NCBI Taxonomy" id="117903"/>
    <lineage>
        <taxon>Eukaryota</taxon>
        <taxon>Metazoa</taxon>
        <taxon>Spiralia</taxon>
        <taxon>Lophotrochozoa</taxon>
        <taxon>Platyhelminthes</taxon>
        <taxon>Monogenea</taxon>
        <taxon>Polyopisthocotylea</taxon>
        <taxon>Polystomatidea</taxon>
        <taxon>Polystomatidae</taxon>
        <taxon>Protopolystoma</taxon>
    </lineage>
</organism>
<comment type="caution">
    <text evidence="3">The sequence shown here is derived from an EMBL/GenBank/DDBJ whole genome shotgun (WGS) entry which is preliminary data.</text>
</comment>
<dbReference type="Proteomes" id="UP000784294">
    <property type="component" value="Unassembled WGS sequence"/>
</dbReference>
<feature type="transmembrane region" description="Helical" evidence="2">
    <location>
        <begin position="143"/>
        <end position="168"/>
    </location>
</feature>
<feature type="non-terminal residue" evidence="3">
    <location>
        <position position="502"/>
    </location>
</feature>
<proteinExistence type="predicted"/>